<dbReference type="GO" id="GO:0061668">
    <property type="term" value="P:mitochondrial ribosome assembly"/>
    <property type="evidence" value="ECO:0007669"/>
    <property type="project" value="TreeGrafter"/>
</dbReference>
<feature type="chain" id="PRO_5034829205" evidence="4">
    <location>
        <begin position="30"/>
        <end position="368"/>
    </location>
</feature>
<keyword evidence="3" id="KW-0812">Transmembrane</keyword>
<feature type="signal peptide" evidence="4">
    <location>
        <begin position="1"/>
        <end position="29"/>
    </location>
</feature>
<reference evidence="5" key="2">
    <citation type="submission" date="2025-09" db="UniProtKB">
        <authorList>
            <consortium name="Ensembl"/>
        </authorList>
    </citation>
    <scope>IDENTIFICATION</scope>
</reference>
<evidence type="ECO:0000256" key="2">
    <source>
        <dbReference type="ARBA" id="ARBA00022946"/>
    </source>
</evidence>
<evidence type="ECO:0000313" key="5">
    <source>
        <dbReference type="Ensembl" id="ENSPSTP00000010713.1"/>
    </source>
</evidence>
<proteinExistence type="inferred from homology"/>
<dbReference type="Ensembl" id="ENSPSTT00000011247.1">
    <property type="protein sequence ID" value="ENSPSTP00000010713.1"/>
    <property type="gene ID" value="ENSPSTG00000007560.1"/>
</dbReference>
<sequence>MAVWARQAARCGWLRAAGLLGLRSRSGAAQACCGAAPLPALLSGHRLPPSRLHVSVGDCAPPSRAKGEVCAPRSSLPVTVKQEQAAPETVSDLSAAKLYEDWDDVPPSSALEEISEEEAVKIIADPLLPPQSSTLRDYVDHSETLTKLVHLGVDLFQVEKRQKAGQLLLTLDFEKDITKILLFLKDVGIEDNQLGPFLTRNPYILGEDLEALETRVAYLKSKKFGNAEITQMVSRAPYLLLFSVERLDNRLGFFKNELGLSVKKVKTLDFKLTLYLTFEYCSLFQVCQVEFGFQRNEIQQIAFKMPKILTASKKRLRQTFDYLHNIMGIPHNMLTRFPQLCCCGFVVLHLVIFVPFVWKRKWRVSSIP</sequence>
<accession>A0A8C9L9E4</accession>
<keyword evidence="6" id="KW-1185">Reference proteome</keyword>
<evidence type="ECO:0000256" key="3">
    <source>
        <dbReference type="SAM" id="Phobius"/>
    </source>
</evidence>
<dbReference type="SMART" id="SM00733">
    <property type="entry name" value="Mterf"/>
    <property type="match status" value="3"/>
</dbReference>
<dbReference type="InterPro" id="IPR003690">
    <property type="entry name" value="MTERF"/>
</dbReference>
<dbReference type="Gene3D" id="1.25.70.10">
    <property type="entry name" value="Transcription termination factor 3, mitochondrial"/>
    <property type="match status" value="1"/>
</dbReference>
<organism evidence="5 6">
    <name type="scientific">Pavo cristatus</name>
    <name type="common">Indian peafowl</name>
    <name type="synonym">Blue peafowl</name>
    <dbReference type="NCBI Taxonomy" id="9049"/>
    <lineage>
        <taxon>Eukaryota</taxon>
        <taxon>Metazoa</taxon>
        <taxon>Chordata</taxon>
        <taxon>Craniata</taxon>
        <taxon>Vertebrata</taxon>
        <taxon>Euteleostomi</taxon>
        <taxon>Archelosauria</taxon>
        <taxon>Archosauria</taxon>
        <taxon>Dinosauria</taxon>
        <taxon>Saurischia</taxon>
        <taxon>Theropoda</taxon>
        <taxon>Coelurosauria</taxon>
        <taxon>Aves</taxon>
        <taxon>Neognathae</taxon>
        <taxon>Galloanserae</taxon>
        <taxon>Galliformes</taxon>
        <taxon>Phasianidae</taxon>
        <taxon>Phasianinae</taxon>
        <taxon>Pavo</taxon>
    </lineage>
</organism>
<dbReference type="Proteomes" id="UP000694428">
    <property type="component" value="Unplaced"/>
</dbReference>
<evidence type="ECO:0000256" key="4">
    <source>
        <dbReference type="SAM" id="SignalP"/>
    </source>
</evidence>
<dbReference type="Pfam" id="PF02536">
    <property type="entry name" value="mTERF"/>
    <property type="match status" value="1"/>
</dbReference>
<protein>
    <submittedName>
        <fullName evidence="5">Mitochondrial transcription termination factor 3</fullName>
    </submittedName>
</protein>
<name>A0A8C9L9E4_PAVCR</name>
<dbReference type="AlphaFoldDB" id="A0A8C9L9E4"/>
<dbReference type="GO" id="GO:0003676">
    <property type="term" value="F:nucleic acid binding"/>
    <property type="evidence" value="ECO:0007669"/>
    <property type="project" value="InterPro"/>
</dbReference>
<keyword evidence="4" id="KW-0732">Signal</keyword>
<keyword evidence="2" id="KW-0809">Transit peptide</keyword>
<feature type="transmembrane region" description="Helical" evidence="3">
    <location>
        <begin position="337"/>
        <end position="358"/>
    </location>
</feature>
<dbReference type="GO" id="GO:0005739">
    <property type="term" value="C:mitochondrion"/>
    <property type="evidence" value="ECO:0007669"/>
    <property type="project" value="TreeGrafter"/>
</dbReference>
<keyword evidence="3" id="KW-0472">Membrane</keyword>
<keyword evidence="3" id="KW-1133">Transmembrane helix</keyword>
<evidence type="ECO:0000313" key="6">
    <source>
        <dbReference type="Proteomes" id="UP000694428"/>
    </source>
</evidence>
<dbReference type="PANTHER" id="PTHR13068:SF194">
    <property type="entry name" value="TRANSCRIPTION TERMINATION FACTOR 3, MITOCHONDRIAL"/>
    <property type="match status" value="1"/>
</dbReference>
<comment type="similarity">
    <text evidence="1">Belongs to the mTERF family.</text>
</comment>
<evidence type="ECO:0000256" key="1">
    <source>
        <dbReference type="ARBA" id="ARBA00007692"/>
    </source>
</evidence>
<dbReference type="GO" id="GO:0006390">
    <property type="term" value="P:mitochondrial transcription"/>
    <property type="evidence" value="ECO:0007669"/>
    <property type="project" value="TreeGrafter"/>
</dbReference>
<reference evidence="5" key="1">
    <citation type="submission" date="2025-08" db="UniProtKB">
        <authorList>
            <consortium name="Ensembl"/>
        </authorList>
    </citation>
    <scope>IDENTIFICATION</scope>
</reference>
<dbReference type="InterPro" id="IPR038538">
    <property type="entry name" value="MTERF_sf"/>
</dbReference>
<dbReference type="PANTHER" id="PTHR13068">
    <property type="entry name" value="CGI-12 PROTEIN-RELATED"/>
    <property type="match status" value="1"/>
</dbReference>